<dbReference type="Gene3D" id="1.10.287.950">
    <property type="entry name" value="Methyl-accepting chemotaxis protein"/>
    <property type="match status" value="1"/>
</dbReference>
<dbReference type="Pfam" id="PF00015">
    <property type="entry name" value="MCPsignal"/>
    <property type="match status" value="1"/>
</dbReference>
<dbReference type="Proteomes" id="UP001597337">
    <property type="component" value="Unassembled WGS sequence"/>
</dbReference>
<protein>
    <submittedName>
        <fullName evidence="8">Methyl-accepting chemotaxis protein</fullName>
    </submittedName>
</protein>
<evidence type="ECO:0000256" key="1">
    <source>
        <dbReference type="ARBA" id="ARBA00022500"/>
    </source>
</evidence>
<feature type="compositionally biased region" description="Basic and acidic residues" evidence="5">
    <location>
        <begin position="653"/>
        <end position="664"/>
    </location>
</feature>
<dbReference type="SMART" id="SM00283">
    <property type="entry name" value="MA"/>
    <property type="match status" value="1"/>
</dbReference>
<feature type="compositionally biased region" description="Basic residues" evidence="5">
    <location>
        <begin position="641"/>
        <end position="651"/>
    </location>
</feature>
<dbReference type="PANTHER" id="PTHR43531">
    <property type="entry name" value="PROTEIN ICFG"/>
    <property type="match status" value="1"/>
</dbReference>
<keyword evidence="3" id="KW-0807">Transducer</keyword>
<keyword evidence="6" id="KW-1133">Transmembrane helix</keyword>
<keyword evidence="4" id="KW-0175">Coiled coil</keyword>
<dbReference type="SUPFAM" id="SSF58104">
    <property type="entry name" value="Methyl-accepting chemotaxis protein (MCP) signaling domain"/>
    <property type="match status" value="1"/>
</dbReference>
<keyword evidence="6" id="KW-0812">Transmembrane</keyword>
<feature type="region of interest" description="Disordered" evidence="5">
    <location>
        <begin position="402"/>
        <end position="468"/>
    </location>
</feature>
<dbReference type="EMBL" id="JBHUHX010000018">
    <property type="protein sequence ID" value="MFD2112105.1"/>
    <property type="molecule type" value="Genomic_DNA"/>
</dbReference>
<dbReference type="PROSITE" id="PS50111">
    <property type="entry name" value="CHEMOTAXIS_TRANSDUC_2"/>
    <property type="match status" value="1"/>
</dbReference>
<keyword evidence="9" id="KW-1185">Reference proteome</keyword>
<dbReference type="RefSeq" id="WP_386026111.1">
    <property type="nucleotide sequence ID" value="NZ_JBHUHX010000018.1"/>
</dbReference>
<dbReference type="InterPro" id="IPR051310">
    <property type="entry name" value="MCP_chemotaxis"/>
</dbReference>
<keyword evidence="6" id="KW-0472">Membrane</keyword>
<feature type="coiled-coil region" evidence="4">
    <location>
        <begin position="583"/>
        <end position="618"/>
    </location>
</feature>
<comment type="caution">
    <text evidence="8">The sequence shown here is derived from an EMBL/GenBank/DDBJ whole genome shotgun (WGS) entry which is preliminary data.</text>
</comment>
<organism evidence="8 9">
    <name type="scientific">Thiorhodococcus fuscus</name>
    <dbReference type="NCBI Taxonomy" id="527200"/>
    <lineage>
        <taxon>Bacteria</taxon>
        <taxon>Pseudomonadati</taxon>
        <taxon>Pseudomonadota</taxon>
        <taxon>Gammaproteobacteria</taxon>
        <taxon>Chromatiales</taxon>
        <taxon>Chromatiaceae</taxon>
        <taxon>Thiorhodococcus</taxon>
    </lineage>
</organism>
<evidence type="ECO:0000313" key="8">
    <source>
        <dbReference type="EMBL" id="MFD2112105.1"/>
    </source>
</evidence>
<accession>A0ABW4Y934</accession>
<dbReference type="Pfam" id="PF12729">
    <property type="entry name" value="4HB_MCP_1"/>
    <property type="match status" value="2"/>
</dbReference>
<evidence type="ECO:0000256" key="4">
    <source>
        <dbReference type="SAM" id="Coils"/>
    </source>
</evidence>
<feature type="compositionally biased region" description="Low complexity" evidence="5">
    <location>
        <begin position="403"/>
        <end position="414"/>
    </location>
</feature>
<dbReference type="PANTHER" id="PTHR43531:SF11">
    <property type="entry name" value="METHYL-ACCEPTING CHEMOTAXIS PROTEIN 3"/>
    <property type="match status" value="1"/>
</dbReference>
<name>A0ABW4Y934_9GAMM</name>
<evidence type="ECO:0000256" key="6">
    <source>
        <dbReference type="SAM" id="Phobius"/>
    </source>
</evidence>
<feature type="domain" description="Methyl-accepting transducer" evidence="7">
    <location>
        <begin position="397"/>
        <end position="612"/>
    </location>
</feature>
<evidence type="ECO:0000256" key="3">
    <source>
        <dbReference type="PROSITE-ProRule" id="PRU00284"/>
    </source>
</evidence>
<reference evidence="9" key="1">
    <citation type="journal article" date="2019" name="Int. J. Syst. Evol. Microbiol.">
        <title>The Global Catalogue of Microorganisms (GCM) 10K type strain sequencing project: providing services to taxonomists for standard genome sequencing and annotation.</title>
        <authorList>
            <consortium name="The Broad Institute Genomics Platform"/>
            <consortium name="The Broad Institute Genome Sequencing Center for Infectious Disease"/>
            <person name="Wu L."/>
            <person name="Ma J."/>
        </authorList>
    </citation>
    <scope>NUCLEOTIDE SEQUENCE [LARGE SCALE GENOMIC DNA]</scope>
    <source>
        <strain evidence="9">KACC 12597</strain>
    </source>
</reference>
<evidence type="ECO:0000259" key="7">
    <source>
        <dbReference type="PROSITE" id="PS50111"/>
    </source>
</evidence>
<evidence type="ECO:0000313" key="9">
    <source>
        <dbReference type="Proteomes" id="UP001597337"/>
    </source>
</evidence>
<comment type="similarity">
    <text evidence="2">Belongs to the methyl-accepting chemotaxis (MCP) protein family.</text>
</comment>
<feature type="region of interest" description="Disordered" evidence="5">
    <location>
        <begin position="631"/>
        <end position="684"/>
    </location>
</feature>
<feature type="compositionally biased region" description="Acidic residues" evidence="5">
    <location>
        <begin position="665"/>
        <end position="684"/>
    </location>
</feature>
<evidence type="ECO:0000256" key="5">
    <source>
        <dbReference type="SAM" id="MobiDB-lite"/>
    </source>
</evidence>
<feature type="compositionally biased region" description="Polar residues" evidence="5">
    <location>
        <begin position="415"/>
        <end position="452"/>
    </location>
</feature>
<feature type="transmembrane region" description="Helical" evidence="6">
    <location>
        <begin position="326"/>
        <end position="345"/>
    </location>
</feature>
<dbReference type="InterPro" id="IPR004089">
    <property type="entry name" value="MCPsignal_dom"/>
</dbReference>
<keyword evidence="1" id="KW-0145">Chemotaxis</keyword>
<dbReference type="InterPro" id="IPR024478">
    <property type="entry name" value="HlyB_4HB_MCP"/>
</dbReference>
<evidence type="ECO:0000256" key="2">
    <source>
        <dbReference type="ARBA" id="ARBA00029447"/>
    </source>
</evidence>
<gene>
    <name evidence="8" type="ORF">ACFSJC_09670</name>
</gene>
<proteinExistence type="inferred from homology"/>
<sequence length="684" mass="73419">MIRIPLKVLLIGAFAILILLMGGTSFIGVDALSSMNERLDGLVNGSAEKVKLASGIRQDLLAVSRDEKNLILAEAPEAMDAFSADIARTLEGMREKLEKLHALATGAGLEKLETFKGLWEEYLQVSAEVARLSKLNSNVHARRLSRGQASAAFDEAMGLLNERKQAFDTDLTRAADLETVRRAAQKIAVAARVERGMMAIQREEKNLILSRDQKTMDDYGAAIDASVTQVKQTLDQFDSLLDAQERKAMVPFDQAFEKYLALNAQVREIGRENGNTLAFELSSGKGRELLDQAEALLADIVRLNDEDMTADLAASDANYAQARQTLIGAAIAAFAIALLIALVVIQRINLVSRITGRIGAGDLTTQFNPNASDSDIYGVLRSMNMSLRDIVGEIQEAAANVASGSEQSSSTGQQIAQGATEQASSLEEVSSSMEQMTSNIAHSADNAQQTEQIARKAAQDAETSGASVRETVEAMKDIADKINIIEEISRQTNLLALNAAIEAARAGEHGKGFTVVAAEVRKLAERSQKAAGEIVARSKSSLAVAEEAGVLLAQLVPDIQKTSDLVQEISAAAREQDSGATEINKALQQLDQVVQQSAAAAEQMAATSEELAAQAEQMQSSIAFFTVDTGARRIHSPAGKKPGKGPRKPTPGRKTETQKAKPEEAESGVEIDLDDEDAPEFVRY</sequence>